<evidence type="ECO:0000313" key="2">
    <source>
        <dbReference type="Proteomes" id="UP000242818"/>
    </source>
</evidence>
<keyword evidence="2" id="KW-1185">Reference proteome</keyword>
<reference evidence="1 2" key="1">
    <citation type="submission" date="2016-08" db="EMBL/GenBank/DDBJ databases">
        <authorList>
            <person name="Seilhamer J.J."/>
        </authorList>
    </citation>
    <scope>NUCLEOTIDE SEQUENCE [LARGE SCALE GENOMIC DNA]</scope>
    <source>
        <strain evidence="1 2">A37T2</strain>
    </source>
</reference>
<dbReference type="EMBL" id="FMAR01000007">
    <property type="protein sequence ID" value="SCC38051.1"/>
    <property type="molecule type" value="Genomic_DNA"/>
</dbReference>
<dbReference type="AlphaFoldDB" id="A0A1C4E3F7"/>
<accession>A0A1C4E3F7</accession>
<organism evidence="1 2">
    <name type="scientific">Chitinophaga costaii</name>
    <dbReference type="NCBI Taxonomy" id="1335309"/>
    <lineage>
        <taxon>Bacteria</taxon>
        <taxon>Pseudomonadati</taxon>
        <taxon>Bacteroidota</taxon>
        <taxon>Chitinophagia</taxon>
        <taxon>Chitinophagales</taxon>
        <taxon>Chitinophagaceae</taxon>
        <taxon>Chitinophaga</taxon>
    </lineage>
</organism>
<name>A0A1C4E3F7_9BACT</name>
<proteinExistence type="predicted"/>
<gene>
    <name evidence="1" type="ORF">GA0116948_10761</name>
</gene>
<sequence>MLEEVHAKEHVEPPRVLLMSTFIYAHYPYSAIVTTLGHQKAPAYVPVFFDYHLLVVHEVQVWFEST</sequence>
<dbReference type="Proteomes" id="UP000242818">
    <property type="component" value="Unassembled WGS sequence"/>
</dbReference>
<evidence type="ECO:0000313" key="1">
    <source>
        <dbReference type="EMBL" id="SCC38051.1"/>
    </source>
</evidence>
<protein>
    <submittedName>
        <fullName evidence="1">Uncharacterized protein</fullName>
    </submittedName>
</protein>